<accession>A0ACB7PRS6</accession>
<evidence type="ECO:0000313" key="1">
    <source>
        <dbReference type="EMBL" id="KAH6651076.1"/>
    </source>
</evidence>
<organism evidence="1 2">
    <name type="scientific">Chaetomium tenue</name>
    <dbReference type="NCBI Taxonomy" id="1854479"/>
    <lineage>
        <taxon>Eukaryota</taxon>
        <taxon>Fungi</taxon>
        <taxon>Dikarya</taxon>
        <taxon>Ascomycota</taxon>
        <taxon>Pezizomycotina</taxon>
        <taxon>Sordariomycetes</taxon>
        <taxon>Sordariomycetidae</taxon>
        <taxon>Sordariales</taxon>
        <taxon>Chaetomiaceae</taxon>
        <taxon>Chaetomium</taxon>
    </lineage>
</organism>
<dbReference type="EMBL" id="JAGIZQ010000001">
    <property type="protein sequence ID" value="KAH6651076.1"/>
    <property type="molecule type" value="Genomic_DNA"/>
</dbReference>
<gene>
    <name evidence="1" type="ORF">F5144DRAFT_589387</name>
</gene>
<reference evidence="1 2" key="1">
    <citation type="journal article" date="2021" name="Nat. Commun.">
        <title>Genetic determinants of endophytism in the Arabidopsis root mycobiome.</title>
        <authorList>
            <person name="Mesny F."/>
            <person name="Miyauchi S."/>
            <person name="Thiergart T."/>
            <person name="Pickel B."/>
            <person name="Atanasova L."/>
            <person name="Karlsson M."/>
            <person name="Huettel B."/>
            <person name="Barry K.W."/>
            <person name="Haridas S."/>
            <person name="Chen C."/>
            <person name="Bauer D."/>
            <person name="Andreopoulos W."/>
            <person name="Pangilinan J."/>
            <person name="LaButti K."/>
            <person name="Riley R."/>
            <person name="Lipzen A."/>
            <person name="Clum A."/>
            <person name="Drula E."/>
            <person name="Henrissat B."/>
            <person name="Kohler A."/>
            <person name="Grigoriev I.V."/>
            <person name="Martin F.M."/>
            <person name="Hacquard S."/>
        </authorList>
    </citation>
    <scope>NUCLEOTIDE SEQUENCE [LARGE SCALE GENOMIC DNA]</scope>
    <source>
        <strain evidence="1 2">MPI-SDFR-AT-0079</strain>
    </source>
</reference>
<proteinExistence type="predicted"/>
<dbReference type="Proteomes" id="UP000724584">
    <property type="component" value="Unassembled WGS sequence"/>
</dbReference>
<sequence length="1533" mass="168306">MALDPQDQQQSPLVSASLLRKIDKLREKNIGKHVPLPQLVVVGDQSSGKSSLLESLTGIPFPRDVELCTRYATQITQKRDDVSRVEVSIIPGPNATDVHKKHVEGYRTDALSPDDFRSRFPSILREVNTRMGIRMKPSSDSGYASDEPSSDGYTSDDAFGQQTPSTTHTAPQVGSVFSEDILKIEICGPSVDYLTVIDVPGIFRTPTPGVTTKEDMVMVRNMVRWYIQDSRTVILAVLPSNIDIANQEILTMAEEYDPNGERTLGILTKPDLVPEQAQQQAVCNIVRGKKKQLTLGYYVVRSRGADQGDGDFGRREDMFKQAPWNALPPERVGVRALKARLAELLGHMARREFPKLRKEINDMLQSAERERDALGPSRKDEHEQRQFLSGIAGRFQNRVRQALEAQYAGDSAFENSIQLRLVTQVVNLADAFGQEFENMAALREFETIGKEEAEDNGSRSSSITNAILEFAQAIDPDDYPELESIISPDFDVSEPGDGIMGWIRELYTRSRGMDLSTVNSSVWAGAWKEQSNKWPSMSKAFMSRVIVAIHRFIMAALDDACLDRTVREELWTTILDELLRRYEVGMAAAEVLVSAERDTRPYTLDCHFNENRQRSRGERVVASLQKLAFHEDDEGNRLVTVGRVRNATEKQSNIEDVVEKLHDDLSAYYGIAQKRFVDNLLNQAVNYRLLFGPSTPLGVLSQEWVIGLGPEQLEAIAGESPVIDTTSIINHLPPSGAQQQCAAIVATAAPMSALPNGAANTTTTKMPAVNSSIASHTHPSTMTTPSATMATTTPSTKQQPSKKDTDPSAALRTATTPSEIRTALAALHTRETNLTTQLTTLLSTHSDLTRSLSRLDNLRAGLGAQVLSARGISNTMLAGAADTAARLSGRVRALDLEKQRVEDTLRVVSLVAELKACVAGVVGSMGAPQDWEAAAGYISRAARVPEDIVRGGFAAAVVPTVEVPDPPWVTLEQARESLCSLFLREFKKAAAEGDAAKVTRFFKLFPLIGRGDVGLDVYGQYVCQGVAGEARASLKEGTAPGSGQGRRDGVFFANALTRLFDHIARIVEAHGGLVERHYGVGKMVRVIERLQMEADVQGGIILDSWSDDRTVDRRLTDVKSYPFSFLVQSFLPQQRGFGGTPRVNSPALGAQVNDVRNSEDEGVNMREVDGLLVEIAAMLEKWSVYSRFLAGKCTEPGSADDTPLTLPDVLVKSNLSRKVLGKLVDPYNALTTFFFRRSVEKAFQLDESPSGLSLSMNKPIDSNPPFIISAVDVVMYIVNTVIRRSISTSQRGVIDSVIPTISSLLGSDFVGMIQRKMRDESYPKASVPGNLPPENIIVSFIVLINSLEMANDYLARIVSNFLKPADPQQHPNGAAHSKPLQDAFPFHNDAANVATRLTNLNISFTAKTTELLTEGVKALFSQVIKPRLRPVLADTFRDADYTLGEEELAELAAQNDQTEDELLEQVPRAFEHGWDALMRPVARLMTPRTHAALLDLTADYLARVLEKRVWSYAGGRTSVWADGAGVDGGEYGG</sequence>
<protein>
    <submittedName>
        <fullName evidence="1">COG4 transport protein-domain-containing protein</fullName>
    </submittedName>
</protein>
<keyword evidence="2" id="KW-1185">Reference proteome</keyword>
<evidence type="ECO:0000313" key="2">
    <source>
        <dbReference type="Proteomes" id="UP000724584"/>
    </source>
</evidence>
<name>A0ACB7PRS6_9PEZI</name>
<comment type="caution">
    <text evidence="1">The sequence shown here is derived from an EMBL/GenBank/DDBJ whole genome shotgun (WGS) entry which is preliminary data.</text>
</comment>